<name>A0A8H5UTI5_9HYPO</name>
<dbReference type="GO" id="GO:0005524">
    <property type="term" value="F:ATP binding"/>
    <property type="evidence" value="ECO:0007669"/>
    <property type="project" value="UniProtKB-KW"/>
</dbReference>
<keyword evidence="11" id="KW-1185">Reference proteome</keyword>
<feature type="domain" description="Protein kinase" evidence="9">
    <location>
        <begin position="428"/>
        <end position="694"/>
    </location>
</feature>
<organism evidence="10 11">
    <name type="scientific">Fusarium pseudocircinatum</name>
    <dbReference type="NCBI Taxonomy" id="56676"/>
    <lineage>
        <taxon>Eukaryota</taxon>
        <taxon>Fungi</taxon>
        <taxon>Dikarya</taxon>
        <taxon>Ascomycota</taxon>
        <taxon>Pezizomycotina</taxon>
        <taxon>Sordariomycetes</taxon>
        <taxon>Hypocreomycetidae</taxon>
        <taxon>Hypocreales</taxon>
        <taxon>Nectriaceae</taxon>
        <taxon>Fusarium</taxon>
        <taxon>Fusarium fujikuroi species complex</taxon>
    </lineage>
</organism>
<comment type="catalytic activity">
    <reaction evidence="7">
        <text>L-threonyl-[protein] + ATP = O-phospho-L-threonyl-[protein] + ADP + H(+)</text>
        <dbReference type="Rhea" id="RHEA:46608"/>
        <dbReference type="Rhea" id="RHEA-COMP:11060"/>
        <dbReference type="Rhea" id="RHEA-COMP:11605"/>
        <dbReference type="ChEBI" id="CHEBI:15378"/>
        <dbReference type="ChEBI" id="CHEBI:30013"/>
        <dbReference type="ChEBI" id="CHEBI:30616"/>
        <dbReference type="ChEBI" id="CHEBI:61977"/>
        <dbReference type="ChEBI" id="CHEBI:456216"/>
        <dbReference type="EC" id="2.7.11.1"/>
    </reaction>
</comment>
<dbReference type="SUPFAM" id="SSF56112">
    <property type="entry name" value="Protein kinase-like (PK-like)"/>
    <property type="match status" value="1"/>
</dbReference>
<evidence type="ECO:0000256" key="5">
    <source>
        <dbReference type="ARBA" id="ARBA00022777"/>
    </source>
</evidence>
<dbReference type="InterPro" id="IPR000719">
    <property type="entry name" value="Prot_kinase_dom"/>
</dbReference>
<dbReference type="Pfam" id="PF00069">
    <property type="entry name" value="Pkinase"/>
    <property type="match status" value="1"/>
</dbReference>
<dbReference type="InterPro" id="IPR011009">
    <property type="entry name" value="Kinase-like_dom_sf"/>
</dbReference>
<evidence type="ECO:0000259" key="9">
    <source>
        <dbReference type="PROSITE" id="PS50011"/>
    </source>
</evidence>
<dbReference type="PANTHER" id="PTHR43671">
    <property type="entry name" value="SERINE/THREONINE-PROTEIN KINASE NEK"/>
    <property type="match status" value="1"/>
</dbReference>
<evidence type="ECO:0000256" key="1">
    <source>
        <dbReference type="ARBA" id="ARBA00012513"/>
    </source>
</evidence>
<accession>A0A8H5UTI5</accession>
<evidence type="ECO:0000256" key="6">
    <source>
        <dbReference type="ARBA" id="ARBA00022840"/>
    </source>
</evidence>
<reference evidence="10 11" key="1">
    <citation type="submission" date="2020-05" db="EMBL/GenBank/DDBJ databases">
        <title>Identification and distribution of gene clusters putatively required for synthesis of sphingolipid metabolism inhibitors in phylogenetically diverse species of the filamentous fungus Fusarium.</title>
        <authorList>
            <person name="Kim H.-S."/>
            <person name="Busman M."/>
            <person name="Brown D.W."/>
            <person name="Divon H."/>
            <person name="Uhlig S."/>
            <person name="Proctor R.H."/>
        </authorList>
    </citation>
    <scope>NUCLEOTIDE SEQUENCE [LARGE SCALE GENOMIC DNA]</scope>
    <source>
        <strain evidence="10 11">NRRL 36939</strain>
    </source>
</reference>
<keyword evidence="3" id="KW-0808">Transferase</keyword>
<dbReference type="Gene3D" id="1.10.510.10">
    <property type="entry name" value="Transferase(Phosphotransferase) domain 1"/>
    <property type="match status" value="1"/>
</dbReference>
<dbReference type="PROSITE" id="PS50011">
    <property type="entry name" value="PROTEIN_KINASE_DOM"/>
    <property type="match status" value="1"/>
</dbReference>
<dbReference type="Proteomes" id="UP000546213">
    <property type="component" value="Unassembled WGS sequence"/>
</dbReference>
<evidence type="ECO:0000313" key="10">
    <source>
        <dbReference type="EMBL" id="KAF5598831.1"/>
    </source>
</evidence>
<comment type="caution">
    <text evidence="10">The sequence shown here is derived from an EMBL/GenBank/DDBJ whole genome shotgun (WGS) entry which is preliminary data.</text>
</comment>
<dbReference type="PANTHER" id="PTHR43671:SF98">
    <property type="entry name" value="SERINE_THREONINE-PROTEIN KINASE NEK11"/>
    <property type="match status" value="1"/>
</dbReference>
<dbReference type="EC" id="2.7.11.1" evidence="1"/>
<evidence type="ECO:0000256" key="2">
    <source>
        <dbReference type="ARBA" id="ARBA00022527"/>
    </source>
</evidence>
<keyword evidence="6" id="KW-0067">ATP-binding</keyword>
<dbReference type="InterPro" id="IPR050660">
    <property type="entry name" value="NEK_Ser/Thr_kinase"/>
</dbReference>
<gene>
    <name evidence="10" type="ORF">FPCIR_2711</name>
</gene>
<dbReference type="GO" id="GO:0004674">
    <property type="term" value="F:protein serine/threonine kinase activity"/>
    <property type="evidence" value="ECO:0007669"/>
    <property type="project" value="UniProtKB-KW"/>
</dbReference>
<dbReference type="OrthoDB" id="5979581at2759"/>
<protein>
    <recommendedName>
        <fullName evidence="1">non-specific serine/threonine protein kinase</fullName>
        <ecNumber evidence="1">2.7.11.1</ecNumber>
    </recommendedName>
</protein>
<keyword evidence="4" id="KW-0547">Nucleotide-binding</keyword>
<proteinExistence type="predicted"/>
<dbReference type="EMBL" id="JAAOAS010000057">
    <property type="protein sequence ID" value="KAF5598831.1"/>
    <property type="molecule type" value="Genomic_DNA"/>
</dbReference>
<sequence>MTALRIELSLTSWEKDIIRETKATFSEELSLVSPRTSPPVSKDWIRNNWSWAIYVQLQLQESLLDLDDEERAIHQKNPIRTWEILKNKLSSRAPPNTSADQYSCHSRLKQLLDANSDLPSLIAQPQFPELSQDYIHFASDDEEEWQAVWNFSEFVKDQHPRQGGLQISIHDLEKLEQLCSRTSPSKDGVGGIDTSETESNQNIEYGDLSTLCEHPAFEIYSIVRTVASYFRQSQVELPKELAQMPRELNSFLNELEFIPMSELITDGDLAQNPVASWGPSKACPWDHHLFTEEEVLKFCIETKFEFPEYRGENGIVFEATELDDSELCKARQDLHVVWVFLKNDCGFTFDQTTKRTYLLQTRPGIMFRELQERFSLDAARKYFRSVADQQRLKRQKTFDSILDDMKLHNSKIQAYGGLVDLIPFHEISLTGEADDTGHSGTVPFGSWHVPQGARLHGPDSEAIPVALKLVWRPGDPNLELFKRELASSIVIFTDSPIASIRLDGLTINPISKEIFLVFERVRSVPLFLEEALVNTGKDWDLISELMRDAADSLDVIHKRGYLHRDIHMGNVLIHTVPCTNDPFESFCTELVIIDLGQGQDMSHSAWITANYYGDRNYWAPEVMLGRCYSEKSDVFALGYLMAEILSIRCGKANNEKVPKVLWDLIATCFRKDPDQRPKAYELVTQAQKLRDDFFVVPKSRSTVMRGEVVLNGPHVDFLHVFNKWKQSLYDNDKDKSPDLVPNF</sequence>
<dbReference type="AlphaFoldDB" id="A0A8H5UTI5"/>
<evidence type="ECO:0000256" key="8">
    <source>
        <dbReference type="ARBA" id="ARBA00048679"/>
    </source>
</evidence>
<keyword evidence="5" id="KW-0418">Kinase</keyword>
<evidence type="ECO:0000256" key="3">
    <source>
        <dbReference type="ARBA" id="ARBA00022679"/>
    </source>
</evidence>
<evidence type="ECO:0000256" key="7">
    <source>
        <dbReference type="ARBA" id="ARBA00047899"/>
    </source>
</evidence>
<evidence type="ECO:0000256" key="4">
    <source>
        <dbReference type="ARBA" id="ARBA00022741"/>
    </source>
</evidence>
<comment type="catalytic activity">
    <reaction evidence="8">
        <text>L-seryl-[protein] + ATP = O-phospho-L-seryl-[protein] + ADP + H(+)</text>
        <dbReference type="Rhea" id="RHEA:17989"/>
        <dbReference type="Rhea" id="RHEA-COMP:9863"/>
        <dbReference type="Rhea" id="RHEA-COMP:11604"/>
        <dbReference type="ChEBI" id="CHEBI:15378"/>
        <dbReference type="ChEBI" id="CHEBI:29999"/>
        <dbReference type="ChEBI" id="CHEBI:30616"/>
        <dbReference type="ChEBI" id="CHEBI:83421"/>
        <dbReference type="ChEBI" id="CHEBI:456216"/>
        <dbReference type="EC" id="2.7.11.1"/>
    </reaction>
</comment>
<evidence type="ECO:0000313" key="11">
    <source>
        <dbReference type="Proteomes" id="UP000546213"/>
    </source>
</evidence>
<keyword evidence="2" id="KW-0723">Serine/threonine-protein kinase</keyword>
<dbReference type="SMART" id="SM00220">
    <property type="entry name" value="S_TKc"/>
    <property type="match status" value="1"/>
</dbReference>